<reference evidence="7" key="1">
    <citation type="submission" date="2021-09" db="EMBL/GenBank/DDBJ databases">
        <authorList>
            <person name="Maciszewski K."/>
            <person name="Dabbagh N."/>
            <person name="Preisfeld A."/>
            <person name="Karnkowska A."/>
        </authorList>
    </citation>
    <scope>NUCLEOTIDE SEQUENCE</scope>
    <source>
        <strain evidence="7">K-0027</strain>
    </source>
</reference>
<dbReference type="PANTHER" id="PTHR12220">
    <property type="entry name" value="50S/60S RIBOSOMAL PROTEIN L16"/>
    <property type="match status" value="1"/>
</dbReference>
<evidence type="ECO:0000256" key="5">
    <source>
        <dbReference type="RuleBase" id="RU004413"/>
    </source>
</evidence>
<dbReference type="PROSITE" id="PS00701">
    <property type="entry name" value="RIBOSOMAL_L16_2"/>
    <property type="match status" value="1"/>
</dbReference>
<dbReference type="GO" id="GO:0005762">
    <property type="term" value="C:mitochondrial large ribosomal subunit"/>
    <property type="evidence" value="ECO:0007669"/>
    <property type="project" value="TreeGrafter"/>
</dbReference>
<gene>
    <name evidence="4" type="primary">rpl16</name>
</gene>
<protein>
    <recommendedName>
        <fullName evidence="4">Large ribosomal subunit protein uL16c</fullName>
    </recommendedName>
</protein>
<organism evidence="7">
    <name type="scientific">Eutreptiella eupharyngea</name>
    <dbReference type="NCBI Taxonomy" id="215702"/>
    <lineage>
        <taxon>Eukaryota</taxon>
        <taxon>Discoba</taxon>
        <taxon>Euglenozoa</taxon>
        <taxon>Euglenida</taxon>
        <taxon>Spirocuta</taxon>
        <taxon>Euglenophyceae</taxon>
        <taxon>Eutreptiales</taxon>
        <taxon>Eutreptiaceae</taxon>
        <taxon>Eutreptiella</taxon>
    </lineage>
</organism>
<evidence type="ECO:0000256" key="1">
    <source>
        <dbReference type="ARBA" id="ARBA00008931"/>
    </source>
</evidence>
<proteinExistence type="inferred from homology"/>
<dbReference type="FunFam" id="3.90.1170.10:FF:000001">
    <property type="entry name" value="50S ribosomal protein L16"/>
    <property type="match status" value="1"/>
</dbReference>
<dbReference type="CDD" id="cd01433">
    <property type="entry name" value="Ribosomal_L16_L10e"/>
    <property type="match status" value="1"/>
</dbReference>
<keyword evidence="6 7" id="KW-0934">Plastid</keyword>
<dbReference type="GO" id="GO:0003735">
    <property type="term" value="F:structural constituent of ribosome"/>
    <property type="evidence" value="ECO:0007669"/>
    <property type="project" value="InterPro"/>
</dbReference>
<dbReference type="InterPro" id="IPR036920">
    <property type="entry name" value="Ribosomal_uL16_sf"/>
</dbReference>
<sequence>MLSPKRTKYRKHHRGNMRGKALRGNKLSFGEIGLQATEPGWITSRQIEAARRVITRTARRGGKLWIRVFPDKPVTFRAAETRMGSGKGNVEYWVAVVKPGKVLYEITGVAELVARSAMKTASYKMPVKTRIISKI</sequence>
<dbReference type="PANTHER" id="PTHR12220:SF13">
    <property type="entry name" value="LARGE RIBOSOMAL SUBUNIT PROTEIN UL16M"/>
    <property type="match status" value="1"/>
</dbReference>
<keyword evidence="2 4" id="KW-0689">Ribosomal protein</keyword>
<dbReference type="InterPro" id="IPR047873">
    <property type="entry name" value="Ribosomal_uL16"/>
</dbReference>
<dbReference type="PRINTS" id="PR00060">
    <property type="entry name" value="RIBOSOMALL16"/>
</dbReference>
<dbReference type="NCBIfam" id="TIGR01164">
    <property type="entry name" value="rplP_bact"/>
    <property type="match status" value="1"/>
</dbReference>
<evidence type="ECO:0000256" key="3">
    <source>
        <dbReference type="ARBA" id="ARBA00023274"/>
    </source>
</evidence>
<dbReference type="EMBL" id="OK136184">
    <property type="protein sequence ID" value="UXD06303.1"/>
    <property type="molecule type" value="Genomic_DNA"/>
</dbReference>
<dbReference type="GO" id="GO:0032543">
    <property type="term" value="P:mitochondrial translation"/>
    <property type="evidence" value="ECO:0007669"/>
    <property type="project" value="TreeGrafter"/>
</dbReference>
<keyword evidence="6 7" id="KW-0150">Chloroplast</keyword>
<comment type="subunit">
    <text evidence="4 6">Part of the 50S ribosomal subunit.</text>
</comment>
<comment type="similarity">
    <text evidence="1 4 5">Belongs to the universal ribosomal protein uL16 family.</text>
</comment>
<geneLocation type="chloroplast" evidence="7"/>
<evidence type="ECO:0000313" key="7">
    <source>
        <dbReference type="EMBL" id="UXD06303.1"/>
    </source>
</evidence>
<evidence type="ECO:0000256" key="4">
    <source>
        <dbReference type="HAMAP-Rule" id="MF_01342"/>
    </source>
</evidence>
<dbReference type="GO" id="GO:0019843">
    <property type="term" value="F:rRNA binding"/>
    <property type="evidence" value="ECO:0007669"/>
    <property type="project" value="InterPro"/>
</dbReference>
<evidence type="ECO:0000256" key="6">
    <source>
        <dbReference type="RuleBase" id="RU004415"/>
    </source>
</evidence>
<keyword evidence="3 4" id="KW-0687">Ribonucleoprotein</keyword>
<dbReference type="AlphaFoldDB" id="A0A977K819"/>
<dbReference type="SUPFAM" id="SSF54686">
    <property type="entry name" value="Ribosomal protein L16p/L10e"/>
    <property type="match status" value="1"/>
</dbReference>
<dbReference type="InterPro" id="IPR016180">
    <property type="entry name" value="Ribosomal_uL16_dom"/>
</dbReference>
<dbReference type="PROSITE" id="PS00586">
    <property type="entry name" value="RIBOSOMAL_L16_1"/>
    <property type="match status" value="1"/>
</dbReference>
<dbReference type="InterPro" id="IPR020798">
    <property type="entry name" value="Ribosomal_uL16_CS"/>
</dbReference>
<dbReference type="Pfam" id="PF00252">
    <property type="entry name" value="Ribosomal_L16"/>
    <property type="match status" value="1"/>
</dbReference>
<dbReference type="HAMAP" id="MF_01342">
    <property type="entry name" value="Ribosomal_uL16"/>
    <property type="match status" value="1"/>
</dbReference>
<name>A0A977K819_9EUGL</name>
<evidence type="ECO:0000256" key="2">
    <source>
        <dbReference type="ARBA" id="ARBA00022980"/>
    </source>
</evidence>
<dbReference type="InterPro" id="IPR000114">
    <property type="entry name" value="Ribosomal_uL16_bact-type"/>
</dbReference>
<reference evidence="7" key="2">
    <citation type="journal article" date="2022" name="Mol. Phylogenet. Evol.">
        <title>Maturyoshka: A maturase inside a maturase, and other peculiarities of the novel chloroplast genomes of marine euglenophytes.</title>
        <authorList>
            <person name="Maciszewski K."/>
            <person name="Dabbagh N."/>
            <person name="Preisfeld A."/>
            <person name="Karnkowska A."/>
        </authorList>
    </citation>
    <scope>NUCLEOTIDE SEQUENCE</scope>
    <source>
        <strain evidence="7">K-0027</strain>
    </source>
</reference>
<accession>A0A977K819</accession>
<dbReference type="GO" id="GO:0009507">
    <property type="term" value="C:chloroplast"/>
    <property type="evidence" value="ECO:0007669"/>
    <property type="project" value="UniProtKB-SubCell"/>
</dbReference>
<dbReference type="Gene3D" id="3.90.1170.10">
    <property type="entry name" value="Ribosomal protein L10e/L16"/>
    <property type="match status" value="1"/>
</dbReference>
<comment type="subcellular location">
    <subcellularLocation>
        <location evidence="4 6">Plastid</location>
        <location evidence="4 6">Chloroplast</location>
    </subcellularLocation>
</comment>